<dbReference type="Gene3D" id="3.10.620.30">
    <property type="match status" value="1"/>
</dbReference>
<comment type="similarity">
    <text evidence="1">Belongs to the transglutaminase-like superfamily. PNGase family.</text>
</comment>
<dbReference type="PANTHER" id="PTHR12143:SF19">
    <property type="entry name" value="PEPTIDE-N(4)-(N-ACETYL-BETA-GLUCOSAMINYL)ASPARAGINE AMIDASE"/>
    <property type="match status" value="1"/>
</dbReference>
<dbReference type="InterPro" id="IPR038765">
    <property type="entry name" value="Papain-like_cys_pep_sf"/>
</dbReference>
<evidence type="ECO:0000256" key="2">
    <source>
        <dbReference type="ARBA" id="ARBA00022723"/>
    </source>
</evidence>
<evidence type="ECO:0000313" key="6">
    <source>
        <dbReference type="EMBL" id="KAG0690751.1"/>
    </source>
</evidence>
<organism evidence="6 7">
    <name type="scientific">Pichia californica</name>
    <dbReference type="NCBI Taxonomy" id="460514"/>
    <lineage>
        <taxon>Eukaryota</taxon>
        <taxon>Fungi</taxon>
        <taxon>Dikarya</taxon>
        <taxon>Ascomycota</taxon>
        <taxon>Saccharomycotina</taxon>
        <taxon>Pichiomycetes</taxon>
        <taxon>Pichiales</taxon>
        <taxon>Pichiaceae</taxon>
        <taxon>Pichia</taxon>
    </lineage>
</organism>
<dbReference type="SUPFAM" id="SSF54001">
    <property type="entry name" value="Cysteine proteinases"/>
    <property type="match status" value="1"/>
</dbReference>
<comment type="caution">
    <text evidence="6">The sequence shown here is derived from an EMBL/GenBank/DDBJ whole genome shotgun (WGS) entry which is preliminary data.</text>
</comment>
<dbReference type="GO" id="GO:0005829">
    <property type="term" value="C:cytosol"/>
    <property type="evidence" value="ECO:0007669"/>
    <property type="project" value="TreeGrafter"/>
</dbReference>
<dbReference type="GO" id="GO:0005634">
    <property type="term" value="C:nucleus"/>
    <property type="evidence" value="ECO:0007669"/>
    <property type="project" value="TreeGrafter"/>
</dbReference>
<evidence type="ECO:0000256" key="4">
    <source>
        <dbReference type="ARBA" id="ARBA00032858"/>
    </source>
</evidence>
<dbReference type="InterPro" id="IPR050883">
    <property type="entry name" value="PNGase"/>
</dbReference>
<keyword evidence="3" id="KW-0862">Zinc</keyword>
<evidence type="ECO:0000259" key="5">
    <source>
        <dbReference type="SMART" id="SM00460"/>
    </source>
</evidence>
<feature type="domain" description="Transglutaminase-like" evidence="5">
    <location>
        <begin position="169"/>
        <end position="224"/>
    </location>
</feature>
<dbReference type="GO" id="GO:0006516">
    <property type="term" value="P:glycoprotein catabolic process"/>
    <property type="evidence" value="ECO:0007669"/>
    <property type="project" value="TreeGrafter"/>
</dbReference>
<proteinExistence type="inferred from homology"/>
<gene>
    <name evidence="6" type="primary">PNG1</name>
    <name evidence="6" type="ORF">C6P40_001483</name>
</gene>
<protein>
    <recommendedName>
        <fullName evidence="4">Peptide:N-glycanase 1</fullName>
    </recommendedName>
</protein>
<reference evidence="6" key="1">
    <citation type="submission" date="2020-11" db="EMBL/GenBank/DDBJ databases">
        <title>Kefir isolates.</title>
        <authorList>
            <person name="Marcisauskas S."/>
            <person name="Kim Y."/>
            <person name="Blasche S."/>
        </authorList>
    </citation>
    <scope>NUCLEOTIDE SEQUENCE</scope>
    <source>
        <strain evidence="6">Olga-1</strain>
    </source>
</reference>
<dbReference type="GO" id="GO:0000224">
    <property type="term" value="F:peptide-N4-(N-acetyl-beta-glucosaminyl)asparagine amidase activity"/>
    <property type="evidence" value="ECO:0007669"/>
    <property type="project" value="TreeGrafter"/>
</dbReference>
<sequence length="472" mass="55185">MFDESILKQRKYEGRTALLKCTLKKVQSNKALLTQCSKIPFINQVIGLSRMFPPLSDSEKIKAIDIILESNVYERVKDEEIKHNPDFDFTDQIVKEILKWYKEEFFTWVNKLECPKCGNNDQNKINGIGGCKPFKQEHFIGKASIVEMYQCINCGNKYEFPRYNDIITLLDTRKGRCGEWNNCFIAILRSLDINVRYIWNAEDHVWCEYYSNKQKRWIHLDSCENSYDQPLLYNAGWNKKMSYVFAIHKSYIVDITYKYLDPTKPDLKLPKNKAPEEYLKAIISYSNAQKLLQLPKDEFLSVTTGLSKEVYDNYKQFYSKKSIPSCYIFNNSLSNDENLSNLSIHLLDIHACSCDMFSYKPLIVELTARLIHNPQLERAFLLANDTKCIIEGSQILSSLAMIMTYTQEISILTEHFLIGKDFFLSLKNCITSITQSELQSIFLSFYRLLNTDRQKFHKFIDPQTLHSFISTK</sequence>
<dbReference type="EMBL" id="PUHW01000019">
    <property type="protein sequence ID" value="KAG0690751.1"/>
    <property type="molecule type" value="Genomic_DNA"/>
</dbReference>
<dbReference type="InterPro" id="IPR002931">
    <property type="entry name" value="Transglutaminase-like"/>
</dbReference>
<dbReference type="SMART" id="SM00460">
    <property type="entry name" value="TGc"/>
    <property type="match status" value="1"/>
</dbReference>
<keyword evidence="2" id="KW-0479">Metal-binding</keyword>
<evidence type="ECO:0000256" key="3">
    <source>
        <dbReference type="ARBA" id="ARBA00022833"/>
    </source>
</evidence>
<dbReference type="Pfam" id="PF01841">
    <property type="entry name" value="Transglut_core"/>
    <property type="match status" value="1"/>
</dbReference>
<evidence type="ECO:0000313" key="7">
    <source>
        <dbReference type="Proteomes" id="UP000697127"/>
    </source>
</evidence>
<dbReference type="GO" id="GO:0046872">
    <property type="term" value="F:metal ion binding"/>
    <property type="evidence" value="ECO:0007669"/>
    <property type="project" value="UniProtKB-KW"/>
</dbReference>
<dbReference type="AlphaFoldDB" id="A0A9P7BH19"/>
<name>A0A9P7BH19_9ASCO</name>
<keyword evidence="7" id="KW-1185">Reference proteome</keyword>
<accession>A0A9P7BH19</accession>
<dbReference type="PANTHER" id="PTHR12143">
    <property type="entry name" value="PEPTIDE N-GLYCANASE PNGASE -RELATED"/>
    <property type="match status" value="1"/>
</dbReference>
<dbReference type="Gene3D" id="2.20.25.10">
    <property type="match status" value="1"/>
</dbReference>
<dbReference type="Proteomes" id="UP000697127">
    <property type="component" value="Unassembled WGS sequence"/>
</dbReference>
<evidence type="ECO:0000256" key="1">
    <source>
        <dbReference type="ARBA" id="ARBA00009390"/>
    </source>
</evidence>